<reference evidence="2 3" key="1">
    <citation type="journal article" date="2015" name="Genome Biol. Evol.">
        <title>Comparative Genomics of a Bacterivorous Green Alga Reveals Evolutionary Causalities and Consequences of Phago-Mixotrophic Mode of Nutrition.</title>
        <authorList>
            <person name="Burns J.A."/>
            <person name="Paasch A."/>
            <person name="Narechania A."/>
            <person name="Kim E."/>
        </authorList>
    </citation>
    <scope>NUCLEOTIDE SEQUENCE [LARGE SCALE GENOMIC DNA]</scope>
    <source>
        <strain evidence="2 3">PLY_AMNH</strain>
    </source>
</reference>
<evidence type="ECO:0000313" key="3">
    <source>
        <dbReference type="Proteomes" id="UP001190700"/>
    </source>
</evidence>
<dbReference type="Proteomes" id="UP001190700">
    <property type="component" value="Unassembled WGS sequence"/>
</dbReference>
<evidence type="ECO:0000313" key="2">
    <source>
        <dbReference type="EMBL" id="KAK3283252.1"/>
    </source>
</evidence>
<dbReference type="EMBL" id="LGRX02002943">
    <property type="protein sequence ID" value="KAK3283252.1"/>
    <property type="molecule type" value="Genomic_DNA"/>
</dbReference>
<dbReference type="AlphaFoldDB" id="A0AAE0GS50"/>
<evidence type="ECO:0000256" key="1">
    <source>
        <dbReference type="SAM" id="MobiDB-lite"/>
    </source>
</evidence>
<feature type="region of interest" description="Disordered" evidence="1">
    <location>
        <begin position="63"/>
        <end position="89"/>
    </location>
</feature>
<accession>A0AAE0GS50</accession>
<organism evidence="2 3">
    <name type="scientific">Cymbomonas tetramitiformis</name>
    <dbReference type="NCBI Taxonomy" id="36881"/>
    <lineage>
        <taxon>Eukaryota</taxon>
        <taxon>Viridiplantae</taxon>
        <taxon>Chlorophyta</taxon>
        <taxon>Pyramimonadophyceae</taxon>
        <taxon>Pyramimonadales</taxon>
        <taxon>Pyramimonadaceae</taxon>
        <taxon>Cymbomonas</taxon>
    </lineage>
</organism>
<gene>
    <name evidence="2" type="ORF">CYMTET_9042</name>
</gene>
<sequence length="156" mass="16485">MGGSSRLVVWQSEVSADDPPRPVDSLHEHAPDLCFADRIGHDWAGSLRTDEGRALALNYMHAGTDDGSDNDDVDCSTDEDASVDGEASPAVSPCVTTALRTQGWGKPPLGLGRSSAIALLACAFFCVCATAAPQRGVRWCWHRRAHGSTGRSFGGC</sequence>
<name>A0AAE0GS50_9CHLO</name>
<feature type="compositionally biased region" description="Acidic residues" evidence="1">
    <location>
        <begin position="66"/>
        <end position="83"/>
    </location>
</feature>
<proteinExistence type="predicted"/>
<protein>
    <submittedName>
        <fullName evidence="2">Uncharacterized protein</fullName>
    </submittedName>
</protein>
<keyword evidence="3" id="KW-1185">Reference proteome</keyword>
<comment type="caution">
    <text evidence="2">The sequence shown here is derived from an EMBL/GenBank/DDBJ whole genome shotgun (WGS) entry which is preliminary data.</text>
</comment>